<accession>A0ABT3ADR4</accession>
<keyword evidence="7" id="KW-1185">Reference proteome</keyword>
<evidence type="ECO:0000313" key="7">
    <source>
        <dbReference type="Proteomes" id="UP001652504"/>
    </source>
</evidence>
<evidence type="ECO:0000256" key="1">
    <source>
        <dbReference type="ARBA" id="ARBA00004370"/>
    </source>
</evidence>
<evidence type="ECO:0000256" key="3">
    <source>
        <dbReference type="ARBA" id="ARBA00022989"/>
    </source>
</evidence>
<organism evidence="6 7">
    <name type="scientific">Fluctibacter corallii</name>
    <dbReference type="NCBI Taxonomy" id="2984329"/>
    <lineage>
        <taxon>Bacteria</taxon>
        <taxon>Pseudomonadati</taxon>
        <taxon>Pseudomonadota</taxon>
        <taxon>Gammaproteobacteria</taxon>
        <taxon>Alteromonadales</taxon>
        <taxon>Alteromonadaceae</taxon>
        <taxon>Fluctibacter</taxon>
    </lineage>
</organism>
<keyword evidence="3 5" id="KW-1133">Transmembrane helix</keyword>
<dbReference type="Proteomes" id="UP001652504">
    <property type="component" value="Unassembled WGS sequence"/>
</dbReference>
<evidence type="ECO:0000313" key="6">
    <source>
        <dbReference type="EMBL" id="MCV2886381.1"/>
    </source>
</evidence>
<reference evidence="6 7" key="1">
    <citation type="submission" date="2022-10" db="EMBL/GenBank/DDBJ databases">
        <title>Aestuariibacter sp. AA17 isolated from Montipora capitata coral fragment.</title>
        <authorList>
            <person name="Emsley S.A."/>
            <person name="Pfannmuller K.M."/>
            <person name="Loughran R.M."/>
            <person name="Shlafstein M."/>
            <person name="Papke E."/>
            <person name="Saw J.H."/>
            <person name="Ushijima B."/>
            <person name="Videau P."/>
        </authorList>
    </citation>
    <scope>NUCLEOTIDE SEQUENCE [LARGE SCALE GENOMIC DNA]</scope>
    <source>
        <strain evidence="6 7">AA17</strain>
    </source>
</reference>
<feature type="transmembrane region" description="Helical" evidence="5">
    <location>
        <begin position="57"/>
        <end position="77"/>
    </location>
</feature>
<comment type="caution">
    <text evidence="6">The sequence shown here is derived from an EMBL/GenBank/DDBJ whole genome shotgun (WGS) entry which is preliminary data.</text>
</comment>
<comment type="subcellular location">
    <subcellularLocation>
        <location evidence="1">Membrane</location>
    </subcellularLocation>
</comment>
<dbReference type="Gene3D" id="1.20.120.550">
    <property type="entry name" value="Membrane associated eicosanoid/glutathione metabolism-like domain"/>
    <property type="match status" value="1"/>
</dbReference>
<name>A0ABT3ADR4_9ALTE</name>
<feature type="transmembrane region" description="Helical" evidence="5">
    <location>
        <begin position="6"/>
        <end position="25"/>
    </location>
</feature>
<dbReference type="RefSeq" id="WP_263713668.1">
    <property type="nucleotide sequence ID" value="NZ_JAOWKX010000010.1"/>
</dbReference>
<evidence type="ECO:0000256" key="5">
    <source>
        <dbReference type="SAM" id="Phobius"/>
    </source>
</evidence>
<dbReference type="EMBL" id="JAOWKX010000010">
    <property type="protein sequence ID" value="MCV2886381.1"/>
    <property type="molecule type" value="Genomic_DNA"/>
</dbReference>
<proteinExistence type="predicted"/>
<dbReference type="SUPFAM" id="SSF161084">
    <property type="entry name" value="MAPEG domain-like"/>
    <property type="match status" value="1"/>
</dbReference>
<gene>
    <name evidence="6" type="ORF">OE749_16925</name>
</gene>
<dbReference type="Pfam" id="PF01124">
    <property type="entry name" value="MAPEG"/>
    <property type="match status" value="1"/>
</dbReference>
<keyword evidence="2 5" id="KW-0812">Transmembrane</keyword>
<keyword evidence="4 5" id="KW-0472">Membrane</keyword>
<dbReference type="InterPro" id="IPR001129">
    <property type="entry name" value="Membr-assoc_MAPEG"/>
</dbReference>
<dbReference type="InterPro" id="IPR023352">
    <property type="entry name" value="MAPEG-like_dom_sf"/>
</dbReference>
<sequence>MNATIIALIGYIGWTLVLLVWLATFRTLSVFNQSHPSLRFAPDGSDVSSFGYRLTRAFMNCIESFAFIGGLLLLAIATDSMAITNGLAFVLLGARIGQSICHLISSSALFIQIRFVFFLIQSIICMYWTYTLLMRFI</sequence>
<protein>
    <submittedName>
        <fullName evidence="6">MAPEG family protein</fullName>
    </submittedName>
</protein>
<evidence type="ECO:0000256" key="2">
    <source>
        <dbReference type="ARBA" id="ARBA00022692"/>
    </source>
</evidence>
<feature type="transmembrane region" description="Helical" evidence="5">
    <location>
        <begin position="111"/>
        <end position="130"/>
    </location>
</feature>
<evidence type="ECO:0000256" key="4">
    <source>
        <dbReference type="ARBA" id="ARBA00023136"/>
    </source>
</evidence>